<comment type="caution">
    <text evidence="1">The sequence shown here is derived from an EMBL/GenBank/DDBJ whole genome shotgun (WGS) entry which is preliminary data.</text>
</comment>
<evidence type="ECO:0000313" key="2">
    <source>
        <dbReference type="Proteomes" id="UP001163603"/>
    </source>
</evidence>
<proteinExistence type="predicted"/>
<dbReference type="Proteomes" id="UP001163603">
    <property type="component" value="Chromosome 1"/>
</dbReference>
<accession>A0ACC0ZM39</accession>
<gene>
    <name evidence="1" type="ORF">Pint_02962</name>
</gene>
<protein>
    <submittedName>
        <fullName evidence="1">Uncharacterized protein</fullName>
    </submittedName>
</protein>
<reference evidence="2" key="1">
    <citation type="journal article" date="2023" name="G3 (Bethesda)">
        <title>Genome assembly and association tests identify interacting loci associated with vigor, precocity, and sex in interspecific pistachio rootstocks.</title>
        <authorList>
            <person name="Palmer W."/>
            <person name="Jacygrad E."/>
            <person name="Sagayaradj S."/>
            <person name="Cavanaugh K."/>
            <person name="Han R."/>
            <person name="Bertier L."/>
            <person name="Beede B."/>
            <person name="Kafkas S."/>
            <person name="Golino D."/>
            <person name="Preece J."/>
            <person name="Michelmore R."/>
        </authorList>
    </citation>
    <scope>NUCLEOTIDE SEQUENCE [LARGE SCALE GENOMIC DNA]</scope>
</reference>
<sequence length="145" mass="16899">MPSIQVELFQNPKFNIKHILDLLRHSLLLPLPSRNEERSGYETFPIATKINESGIKFQANELAENILDIKFDQFIFLKFHHCSFKAKIIPRNLISLEQCCPNYPPIVTSYAKLMDNLTDTEKDVEILCDDSILHNWLNLEDNTLR</sequence>
<evidence type="ECO:0000313" key="1">
    <source>
        <dbReference type="EMBL" id="KAJ0054311.1"/>
    </source>
</evidence>
<organism evidence="1 2">
    <name type="scientific">Pistacia integerrima</name>
    <dbReference type="NCBI Taxonomy" id="434235"/>
    <lineage>
        <taxon>Eukaryota</taxon>
        <taxon>Viridiplantae</taxon>
        <taxon>Streptophyta</taxon>
        <taxon>Embryophyta</taxon>
        <taxon>Tracheophyta</taxon>
        <taxon>Spermatophyta</taxon>
        <taxon>Magnoliopsida</taxon>
        <taxon>eudicotyledons</taxon>
        <taxon>Gunneridae</taxon>
        <taxon>Pentapetalae</taxon>
        <taxon>rosids</taxon>
        <taxon>malvids</taxon>
        <taxon>Sapindales</taxon>
        <taxon>Anacardiaceae</taxon>
        <taxon>Pistacia</taxon>
    </lineage>
</organism>
<keyword evidence="2" id="KW-1185">Reference proteome</keyword>
<name>A0ACC0ZM39_9ROSI</name>
<dbReference type="EMBL" id="CM047736">
    <property type="protein sequence ID" value="KAJ0054311.1"/>
    <property type="molecule type" value="Genomic_DNA"/>
</dbReference>